<comment type="cofactor">
    <cofactor evidence="1">
        <name>Mn(2+)</name>
        <dbReference type="ChEBI" id="CHEBI:29035"/>
    </cofactor>
</comment>
<dbReference type="PANTHER" id="PTHR22748">
    <property type="entry name" value="AP ENDONUCLEASE"/>
    <property type="match status" value="1"/>
</dbReference>
<sequence length="254" mass="29092">MTGIISYNVNGIRSAVSKGITQWLKEKDPQIVCFQELKAHKEQIPVSLFEDLGYHCYWFPAVKKGYSGVAILSKTKPKHVEYGSGIDQSDYEGRVIRADFQHYSVMSVYVPSGSSGDERQDYKMQWLGEFTDYIKKVMADHPKLIISGDYNICHKPIDIHDPVSNKNSSGFLPEEREWLSEFIDTGFVDSFRQFNTAPHQYSWWTFRANARANNKGWRIDYHLATQEMAADLIHAEILPQVVHSDHCPVGLSIK</sequence>
<dbReference type="NCBIfam" id="TIGR00195">
    <property type="entry name" value="exoDNase_III"/>
    <property type="match status" value="1"/>
</dbReference>
<dbReference type="PANTHER" id="PTHR22748:SF6">
    <property type="entry name" value="DNA-(APURINIC OR APYRIMIDINIC SITE) ENDONUCLEASE"/>
    <property type="match status" value="1"/>
</dbReference>
<comment type="similarity">
    <text evidence="3">Belongs to the DNA repair enzymes AP/ExoA family.</text>
</comment>
<dbReference type="Pfam" id="PF03372">
    <property type="entry name" value="Exo_endo_phos"/>
    <property type="match status" value="1"/>
</dbReference>
<dbReference type="InterPro" id="IPR036691">
    <property type="entry name" value="Endo/exonu/phosph_ase_sf"/>
</dbReference>
<dbReference type="RefSeq" id="WP_317488937.1">
    <property type="nucleotide sequence ID" value="NZ_CP136051.1"/>
</dbReference>
<evidence type="ECO:0000256" key="5">
    <source>
        <dbReference type="ARBA" id="ARBA00022801"/>
    </source>
</evidence>
<dbReference type="Gene3D" id="3.60.10.10">
    <property type="entry name" value="Endonuclease/exonuclease/phosphatase"/>
    <property type="match status" value="1"/>
</dbReference>
<keyword evidence="6" id="KW-0460">Magnesium</keyword>
<keyword evidence="5" id="KW-0378">Hydrolase</keyword>
<feature type="domain" description="Endonuclease/exonuclease/phosphatase" evidence="7">
    <location>
        <begin position="5"/>
        <end position="237"/>
    </location>
</feature>
<dbReference type="InterPro" id="IPR004808">
    <property type="entry name" value="AP_endonuc_1"/>
</dbReference>
<evidence type="ECO:0000313" key="9">
    <source>
        <dbReference type="Proteomes" id="UP001302349"/>
    </source>
</evidence>
<evidence type="ECO:0000256" key="1">
    <source>
        <dbReference type="ARBA" id="ARBA00001936"/>
    </source>
</evidence>
<gene>
    <name evidence="8" type="ORF">RT717_24320</name>
</gene>
<dbReference type="CDD" id="cd10281">
    <property type="entry name" value="Nape_like_AP-endo"/>
    <property type="match status" value="1"/>
</dbReference>
<evidence type="ECO:0000256" key="6">
    <source>
        <dbReference type="ARBA" id="ARBA00022842"/>
    </source>
</evidence>
<dbReference type="PROSITE" id="PS00727">
    <property type="entry name" value="AP_NUCLEASE_F1_2"/>
    <property type="match status" value="1"/>
</dbReference>
<evidence type="ECO:0000256" key="4">
    <source>
        <dbReference type="ARBA" id="ARBA00022723"/>
    </source>
</evidence>
<evidence type="ECO:0000256" key="2">
    <source>
        <dbReference type="ARBA" id="ARBA00001946"/>
    </source>
</evidence>
<evidence type="ECO:0000259" key="7">
    <source>
        <dbReference type="Pfam" id="PF03372"/>
    </source>
</evidence>
<keyword evidence="4" id="KW-0479">Metal-binding</keyword>
<dbReference type="SUPFAM" id="SSF56219">
    <property type="entry name" value="DNase I-like"/>
    <property type="match status" value="1"/>
</dbReference>
<reference evidence="8 9" key="1">
    <citation type="journal article" date="2023" name="Microbiol. Resour. Announc.">
        <title>Complete Genome Sequence of Imperialibacter roseus strain P4T.</title>
        <authorList>
            <person name="Tizabi D.R."/>
            <person name="Bachvaroff T."/>
            <person name="Hill R.T."/>
        </authorList>
    </citation>
    <scope>NUCLEOTIDE SEQUENCE [LARGE SCALE GENOMIC DNA]</scope>
    <source>
        <strain evidence="8 9">P4T</strain>
    </source>
</reference>
<keyword evidence="9" id="KW-1185">Reference proteome</keyword>
<dbReference type="InterPro" id="IPR005135">
    <property type="entry name" value="Endo/exonuclease/phosphatase"/>
</dbReference>
<comment type="cofactor">
    <cofactor evidence="2">
        <name>Mg(2+)</name>
        <dbReference type="ChEBI" id="CHEBI:18420"/>
    </cofactor>
</comment>
<protein>
    <submittedName>
        <fullName evidence="8">Exodeoxyribonuclease III</fullName>
    </submittedName>
</protein>
<proteinExistence type="inferred from homology"/>
<evidence type="ECO:0000256" key="3">
    <source>
        <dbReference type="ARBA" id="ARBA00007092"/>
    </source>
</evidence>
<dbReference type="PROSITE" id="PS51435">
    <property type="entry name" value="AP_NUCLEASE_F1_4"/>
    <property type="match status" value="1"/>
</dbReference>
<dbReference type="NCBIfam" id="TIGR00633">
    <property type="entry name" value="xth"/>
    <property type="match status" value="1"/>
</dbReference>
<dbReference type="InterPro" id="IPR020848">
    <property type="entry name" value="AP_endonuclease_F1_CS"/>
</dbReference>
<organism evidence="8 9">
    <name type="scientific">Imperialibacter roseus</name>
    <dbReference type="NCBI Taxonomy" id="1324217"/>
    <lineage>
        <taxon>Bacteria</taxon>
        <taxon>Pseudomonadati</taxon>
        <taxon>Bacteroidota</taxon>
        <taxon>Cytophagia</taxon>
        <taxon>Cytophagales</taxon>
        <taxon>Flammeovirgaceae</taxon>
        <taxon>Imperialibacter</taxon>
    </lineage>
</organism>
<evidence type="ECO:0000313" key="8">
    <source>
        <dbReference type="EMBL" id="WOK06207.1"/>
    </source>
</evidence>
<name>A0ABZ0INW8_9BACT</name>
<dbReference type="EMBL" id="CP136051">
    <property type="protein sequence ID" value="WOK06207.1"/>
    <property type="molecule type" value="Genomic_DNA"/>
</dbReference>
<accession>A0ABZ0INW8</accession>
<dbReference type="Proteomes" id="UP001302349">
    <property type="component" value="Chromosome"/>
</dbReference>